<dbReference type="PANTHER" id="PTHR30595">
    <property type="entry name" value="GLPR-RELATED TRANSCRIPTIONAL REPRESSOR"/>
    <property type="match status" value="1"/>
</dbReference>
<dbReference type="Pfam" id="PF13749">
    <property type="entry name" value="HATPase_c_4"/>
    <property type="match status" value="1"/>
</dbReference>
<evidence type="ECO:0000259" key="1">
    <source>
        <dbReference type="Pfam" id="PF04326"/>
    </source>
</evidence>
<keyword evidence="2" id="KW-0067">ATP-binding</keyword>
<dbReference type="PANTHER" id="PTHR30595:SF6">
    <property type="entry name" value="SCHLAFEN ALBA-2 DOMAIN-CONTAINING PROTEIN"/>
    <property type="match status" value="1"/>
</dbReference>
<dbReference type="GO" id="GO:0005524">
    <property type="term" value="F:ATP binding"/>
    <property type="evidence" value="ECO:0007669"/>
    <property type="project" value="UniProtKB-KW"/>
</dbReference>
<protein>
    <submittedName>
        <fullName evidence="2">ATP-binding protein</fullName>
    </submittedName>
</protein>
<dbReference type="Pfam" id="PF04326">
    <property type="entry name" value="SLFN_AlbA_2"/>
    <property type="match status" value="1"/>
</dbReference>
<proteinExistence type="predicted"/>
<dbReference type="Gene3D" id="3.30.950.30">
    <property type="entry name" value="Schlafen, AAA domain"/>
    <property type="match status" value="1"/>
</dbReference>
<dbReference type="InterPro" id="IPR038475">
    <property type="entry name" value="RecG_C_sf"/>
</dbReference>
<gene>
    <name evidence="2" type="ORF">R0135_14200</name>
</gene>
<dbReference type="Proteomes" id="UP001626537">
    <property type="component" value="Chromosome"/>
</dbReference>
<evidence type="ECO:0000313" key="2">
    <source>
        <dbReference type="EMBL" id="WOJ92929.1"/>
    </source>
</evidence>
<name>A0ABZ0I2T6_9GAMM</name>
<dbReference type="RefSeq" id="WP_407347587.1">
    <property type="nucleotide sequence ID" value="NZ_CP136864.1"/>
</dbReference>
<evidence type="ECO:0000313" key="3">
    <source>
        <dbReference type="Proteomes" id="UP001626537"/>
    </source>
</evidence>
<accession>A0ABZ0I2T6</accession>
<sequence length="476" mass="53160">MYPSYSISDEQARKILGREEGYLHDFKDKRIKPAKLSETISAFANASGGDVYIGVTERDQHEKFVWDGFADVEDANDVIQSLFNAHPFGNHLFYEFLICDAFPGCVLHITIKKVKEIVRSTKGEIFLRLGAGKTKIDDPEGIRRLESDKGIISFEDEVIDVDLARIENSLSILSFILNVVPNAEPLTYLKNQELVRAGQCKVAGVLLFCDEPAVYLPKRCSVKLMRYKTRDEDIGREFLDGVPNTIEGDVYNVIYSAVEATSKVVEDIQRLGKNGLESIKYPPETLHEIITNAVLHRDYSIAADVQVRVFDNRIEVESPGRLPGHVTPANILDTQSARNPTLVRLINKFENPPNQDVGEGLNTAFSAMEALRLRSPEIYEREGSVVVSIPHEPLASPEEIVLDYLERNTEINNRTARELTGIKSENTMKNVFLRLKAKGLLEQIPGRKGASSAWRRLIDSSTDSGSSSLTGDTGIH</sequence>
<reference evidence="2 3" key="1">
    <citation type="submission" date="2023-10" db="EMBL/GenBank/DDBJ databases">
        <title>Two novel species belonging to the OM43/NOR5 clade.</title>
        <authorList>
            <person name="Park M."/>
        </authorList>
    </citation>
    <scope>NUCLEOTIDE SEQUENCE [LARGE SCALE GENOMIC DNA]</scope>
    <source>
        <strain evidence="2 3">IMCC43200</strain>
    </source>
</reference>
<organism evidence="2 3">
    <name type="scientific">Congregibacter variabilis</name>
    <dbReference type="NCBI Taxonomy" id="3081200"/>
    <lineage>
        <taxon>Bacteria</taxon>
        <taxon>Pseudomonadati</taxon>
        <taxon>Pseudomonadota</taxon>
        <taxon>Gammaproteobacteria</taxon>
        <taxon>Cellvibrionales</taxon>
        <taxon>Halieaceae</taxon>
        <taxon>Congregibacter</taxon>
    </lineage>
</organism>
<dbReference type="InterPro" id="IPR038461">
    <property type="entry name" value="Schlafen_AlbA_2_dom_sf"/>
</dbReference>
<dbReference type="InterPro" id="IPR007421">
    <property type="entry name" value="Schlafen_AlbA_2_dom"/>
</dbReference>
<dbReference type="EMBL" id="CP136864">
    <property type="protein sequence ID" value="WOJ92929.1"/>
    <property type="molecule type" value="Genomic_DNA"/>
</dbReference>
<dbReference type="Gene3D" id="3.30.565.60">
    <property type="match status" value="1"/>
</dbReference>
<keyword evidence="3" id="KW-1185">Reference proteome</keyword>
<keyword evidence="2" id="KW-0547">Nucleotide-binding</keyword>
<feature type="domain" description="Schlafen AlbA-2" evidence="1">
    <location>
        <begin position="20"/>
        <end position="136"/>
    </location>
</feature>